<keyword evidence="1" id="KW-1133">Transmembrane helix</keyword>
<evidence type="ECO:0000256" key="1">
    <source>
        <dbReference type="SAM" id="Phobius"/>
    </source>
</evidence>
<dbReference type="EMBL" id="BAABAB010000052">
    <property type="protein sequence ID" value="GAA3641760.1"/>
    <property type="molecule type" value="Genomic_DNA"/>
</dbReference>
<name>A0ABP7AVN7_9ACTN</name>
<keyword evidence="1" id="KW-0472">Membrane</keyword>
<protein>
    <submittedName>
        <fullName evidence="2">Uncharacterized protein</fullName>
    </submittedName>
</protein>
<evidence type="ECO:0000313" key="3">
    <source>
        <dbReference type="Proteomes" id="UP001501490"/>
    </source>
</evidence>
<evidence type="ECO:0000313" key="2">
    <source>
        <dbReference type="EMBL" id="GAA3641760.1"/>
    </source>
</evidence>
<organism evidence="2 3">
    <name type="scientific">Microlunatus ginsengisoli</name>
    <dbReference type="NCBI Taxonomy" id="363863"/>
    <lineage>
        <taxon>Bacteria</taxon>
        <taxon>Bacillati</taxon>
        <taxon>Actinomycetota</taxon>
        <taxon>Actinomycetes</taxon>
        <taxon>Propionibacteriales</taxon>
        <taxon>Propionibacteriaceae</taxon>
        <taxon>Microlunatus</taxon>
    </lineage>
</organism>
<reference evidence="3" key="1">
    <citation type="journal article" date="2019" name="Int. J. Syst. Evol. Microbiol.">
        <title>The Global Catalogue of Microorganisms (GCM) 10K type strain sequencing project: providing services to taxonomists for standard genome sequencing and annotation.</title>
        <authorList>
            <consortium name="The Broad Institute Genomics Platform"/>
            <consortium name="The Broad Institute Genome Sequencing Center for Infectious Disease"/>
            <person name="Wu L."/>
            <person name="Ma J."/>
        </authorList>
    </citation>
    <scope>NUCLEOTIDE SEQUENCE [LARGE SCALE GENOMIC DNA]</scope>
    <source>
        <strain evidence="3">JCM 16929</strain>
    </source>
</reference>
<accession>A0ABP7AVN7</accession>
<sequence>MSLPKPARVLIGIVAMAAFVGVVLLVLVRHAGGWGVPYFSFTSDRGSPCKNTLTGYVCTPLDLADVEYWADVELPGSTVVKEGTYTATHDYQLSASLLVPAADADAALKSLQASFGKCGSAPSPIDTTGLKSVCVMANDDAVTQSDQASSRLWVVGTGRTADGNLVVGMTIKSR</sequence>
<feature type="transmembrane region" description="Helical" evidence="1">
    <location>
        <begin position="6"/>
        <end position="28"/>
    </location>
</feature>
<keyword evidence="1" id="KW-0812">Transmembrane</keyword>
<keyword evidence="3" id="KW-1185">Reference proteome</keyword>
<dbReference type="RefSeq" id="WP_344809896.1">
    <property type="nucleotide sequence ID" value="NZ_BAABAB010000052.1"/>
</dbReference>
<comment type="caution">
    <text evidence="2">The sequence shown here is derived from an EMBL/GenBank/DDBJ whole genome shotgun (WGS) entry which is preliminary data.</text>
</comment>
<gene>
    <name evidence="2" type="ORF">GCM10022236_50530</name>
</gene>
<dbReference type="Proteomes" id="UP001501490">
    <property type="component" value="Unassembled WGS sequence"/>
</dbReference>
<proteinExistence type="predicted"/>